<dbReference type="PROSITE" id="PS01217">
    <property type="entry name" value="SUCCINYL_COA_LIG_3"/>
    <property type="match status" value="1"/>
</dbReference>
<evidence type="ECO:0000256" key="9">
    <source>
        <dbReference type="ARBA" id="ARBA00022741"/>
    </source>
</evidence>
<dbReference type="InterPro" id="IPR016102">
    <property type="entry name" value="Succinyl-CoA_synth-like"/>
</dbReference>
<dbReference type="InterPro" id="IPR017866">
    <property type="entry name" value="Succ-CoA_synthase_bsu_CS"/>
</dbReference>
<protein>
    <recommendedName>
        <fullName evidence="4">ATP citrate synthase</fullName>
        <ecNumber evidence="4">2.3.3.8</ecNumber>
    </recommendedName>
</protein>
<keyword evidence="11" id="KW-0443">Lipid metabolism</keyword>
<keyword evidence="7" id="KW-0597">Phosphoprotein</keyword>
<evidence type="ECO:0000256" key="4">
    <source>
        <dbReference type="ARBA" id="ARBA00012639"/>
    </source>
</evidence>
<evidence type="ECO:0000256" key="11">
    <source>
        <dbReference type="ARBA" id="ARBA00023098"/>
    </source>
</evidence>
<evidence type="ECO:0000259" key="13">
    <source>
        <dbReference type="Pfam" id="PF24948"/>
    </source>
</evidence>
<dbReference type="SUPFAM" id="SSF52210">
    <property type="entry name" value="Succinyl-CoA synthetase domains"/>
    <property type="match status" value="1"/>
</dbReference>
<sequence>MSAKAIREATGKHLINKNLPSGTAAVKCQFAPVSEETDWSELVSTYPWLKNEKLSWVAERMGKDQKIARATGKLRNFIIEPFIPHKEDEESYVCIYSHRYADTILFHHQGGVDIGDVDAKALKLEVHVGQSIDAATIKAKLLTNVVAAKREMIAKFIESLYQLYAELYFTYLEINPLVVTKESIYILDLAAKLDSTADFVCRPKWGEIDYPPPFGRDAYPEEAYIADLDAKSGASLKLTILNKSGRIWTMVAGGGASVIYSDTICDLGGASELANYGEYSGAPSETTNL</sequence>
<organism evidence="14 15">
    <name type="scientific">Diploptera punctata</name>
    <name type="common">Pacific beetle cockroach</name>
    <dbReference type="NCBI Taxonomy" id="6984"/>
    <lineage>
        <taxon>Eukaryota</taxon>
        <taxon>Metazoa</taxon>
        <taxon>Ecdysozoa</taxon>
        <taxon>Arthropoda</taxon>
        <taxon>Hexapoda</taxon>
        <taxon>Insecta</taxon>
        <taxon>Pterygota</taxon>
        <taxon>Neoptera</taxon>
        <taxon>Polyneoptera</taxon>
        <taxon>Dictyoptera</taxon>
        <taxon>Blattodea</taxon>
        <taxon>Blaberoidea</taxon>
        <taxon>Blaberidae</taxon>
        <taxon>Diplopterinae</taxon>
        <taxon>Diploptera</taxon>
    </lineage>
</organism>
<evidence type="ECO:0000256" key="7">
    <source>
        <dbReference type="ARBA" id="ARBA00022553"/>
    </source>
</evidence>
<keyword evidence="8" id="KW-0808">Transferase</keyword>
<comment type="similarity">
    <text evidence="3">In the N-terminal section; belongs to the succinate/malate CoA ligase beta subunit family.</text>
</comment>
<name>A0AAD8E5F5_DIPPU</name>
<evidence type="ECO:0000259" key="12">
    <source>
        <dbReference type="Pfam" id="PF16114"/>
    </source>
</evidence>
<evidence type="ECO:0000256" key="10">
    <source>
        <dbReference type="ARBA" id="ARBA00022840"/>
    </source>
</evidence>
<dbReference type="EMBL" id="JASPKZ010009355">
    <property type="protein sequence ID" value="KAJ9577511.1"/>
    <property type="molecule type" value="Genomic_DNA"/>
</dbReference>
<dbReference type="Gene3D" id="3.40.50.261">
    <property type="entry name" value="Succinyl-CoA synthetase domains"/>
    <property type="match status" value="1"/>
</dbReference>
<reference evidence="14" key="2">
    <citation type="submission" date="2023-05" db="EMBL/GenBank/DDBJ databases">
        <authorList>
            <person name="Fouks B."/>
        </authorList>
    </citation>
    <scope>NUCLEOTIDE SEQUENCE</scope>
    <source>
        <strain evidence="14">Stay&amp;Tobe</strain>
        <tissue evidence="14">Testes</tissue>
    </source>
</reference>
<gene>
    <name evidence="14" type="ORF">L9F63_005884</name>
</gene>
<reference evidence="14" key="1">
    <citation type="journal article" date="2023" name="IScience">
        <title>Live-bearing cockroach genome reveals convergent evolutionary mechanisms linked to viviparity in insects and beyond.</title>
        <authorList>
            <person name="Fouks B."/>
            <person name="Harrison M.C."/>
            <person name="Mikhailova A.A."/>
            <person name="Marchal E."/>
            <person name="English S."/>
            <person name="Carruthers M."/>
            <person name="Jennings E.C."/>
            <person name="Chiamaka E.L."/>
            <person name="Frigard R.A."/>
            <person name="Pippel M."/>
            <person name="Attardo G.M."/>
            <person name="Benoit J.B."/>
            <person name="Bornberg-Bauer E."/>
            <person name="Tobe S.S."/>
        </authorList>
    </citation>
    <scope>NUCLEOTIDE SEQUENCE</scope>
    <source>
        <strain evidence="14">Stay&amp;Tobe</strain>
    </source>
</reference>
<evidence type="ECO:0000256" key="8">
    <source>
        <dbReference type="ARBA" id="ARBA00022679"/>
    </source>
</evidence>
<dbReference type="AlphaFoldDB" id="A0AAD8E5F5"/>
<keyword evidence="15" id="KW-1185">Reference proteome</keyword>
<dbReference type="Pfam" id="PF24948">
    <property type="entry name" value="Citrate_synth_N"/>
    <property type="match status" value="1"/>
</dbReference>
<keyword evidence="5" id="KW-0963">Cytoplasm</keyword>
<dbReference type="SUPFAM" id="SSF56059">
    <property type="entry name" value="Glutathione synthetase ATP-binding domain-like"/>
    <property type="match status" value="1"/>
</dbReference>
<dbReference type="GO" id="GO:0005737">
    <property type="term" value="C:cytoplasm"/>
    <property type="evidence" value="ECO:0007669"/>
    <property type="project" value="UniProtKB-SubCell"/>
</dbReference>
<dbReference type="Pfam" id="PF16114">
    <property type="entry name" value="Citrate_bind"/>
    <property type="match status" value="1"/>
</dbReference>
<evidence type="ECO:0000256" key="6">
    <source>
        <dbReference type="ARBA" id="ARBA00022516"/>
    </source>
</evidence>
<dbReference type="EC" id="2.3.3.8" evidence="4"/>
<comment type="subcellular location">
    <subcellularLocation>
        <location evidence="1">Cytoplasm</location>
    </subcellularLocation>
</comment>
<keyword evidence="9" id="KW-0547">Nucleotide-binding</keyword>
<keyword evidence="10" id="KW-0067">ATP-binding</keyword>
<dbReference type="InterPro" id="IPR056749">
    <property type="entry name" value="Citrate_synth_N"/>
</dbReference>
<dbReference type="GO" id="GO:0005524">
    <property type="term" value="F:ATP binding"/>
    <property type="evidence" value="ECO:0007669"/>
    <property type="project" value="UniProtKB-KW"/>
</dbReference>
<comment type="similarity">
    <text evidence="2">In the C-terminal section; belongs to the succinate/malate CoA ligase alpha subunit family.</text>
</comment>
<evidence type="ECO:0000256" key="5">
    <source>
        <dbReference type="ARBA" id="ARBA00022490"/>
    </source>
</evidence>
<dbReference type="Gene3D" id="3.30.470.110">
    <property type="match status" value="2"/>
</dbReference>
<comment type="caution">
    <text evidence="14">The sequence shown here is derived from an EMBL/GenBank/DDBJ whole genome shotgun (WGS) entry which is preliminary data.</text>
</comment>
<keyword evidence="6" id="KW-0444">Lipid biosynthesis</keyword>
<evidence type="ECO:0000313" key="15">
    <source>
        <dbReference type="Proteomes" id="UP001233999"/>
    </source>
</evidence>
<evidence type="ECO:0000256" key="1">
    <source>
        <dbReference type="ARBA" id="ARBA00004496"/>
    </source>
</evidence>
<dbReference type="Proteomes" id="UP001233999">
    <property type="component" value="Unassembled WGS sequence"/>
</dbReference>
<proteinExistence type="inferred from homology"/>
<dbReference type="InterPro" id="IPR032263">
    <property type="entry name" value="Citrate-bd"/>
</dbReference>
<feature type="domain" description="ATP-citrate synthase ATP-grasp" evidence="13">
    <location>
        <begin position="55"/>
        <end position="205"/>
    </location>
</feature>
<feature type="domain" description="ATP-citrate synthase citrate-binding" evidence="12">
    <location>
        <begin position="216"/>
        <end position="287"/>
    </location>
</feature>
<evidence type="ECO:0000256" key="3">
    <source>
        <dbReference type="ARBA" id="ARBA00010719"/>
    </source>
</evidence>
<dbReference type="GO" id="GO:0003878">
    <property type="term" value="F:ATP citrate synthase activity"/>
    <property type="evidence" value="ECO:0007669"/>
    <property type="project" value="UniProtKB-EC"/>
</dbReference>
<accession>A0AAD8E5F5</accession>
<dbReference type="GO" id="GO:0006629">
    <property type="term" value="P:lipid metabolic process"/>
    <property type="evidence" value="ECO:0007669"/>
    <property type="project" value="UniProtKB-KW"/>
</dbReference>
<evidence type="ECO:0000256" key="2">
    <source>
        <dbReference type="ARBA" id="ARBA00005899"/>
    </source>
</evidence>
<evidence type="ECO:0000313" key="14">
    <source>
        <dbReference type="EMBL" id="KAJ9577511.1"/>
    </source>
</evidence>